<gene>
    <name evidence="3" type="ORF">Desaf_0566</name>
</gene>
<feature type="transmembrane region" description="Helical" evidence="1">
    <location>
        <begin position="257"/>
        <end position="279"/>
    </location>
</feature>
<dbReference type="InterPro" id="IPR003675">
    <property type="entry name" value="Rce1/LyrA-like_dom"/>
</dbReference>
<keyword evidence="4" id="KW-1185">Reference proteome</keyword>
<proteinExistence type="predicted"/>
<keyword evidence="1" id="KW-0812">Transmembrane</keyword>
<dbReference type="PANTHER" id="PTHR35797">
    <property type="entry name" value="PROTEASE-RELATED"/>
    <property type="match status" value="1"/>
</dbReference>
<evidence type="ECO:0000313" key="4">
    <source>
        <dbReference type="Proteomes" id="UP000007844"/>
    </source>
</evidence>
<dbReference type="GO" id="GO:0004175">
    <property type="term" value="F:endopeptidase activity"/>
    <property type="evidence" value="ECO:0007669"/>
    <property type="project" value="UniProtKB-ARBA"/>
</dbReference>
<dbReference type="GO" id="GO:0080120">
    <property type="term" value="P:CAAX-box protein maturation"/>
    <property type="evidence" value="ECO:0007669"/>
    <property type="project" value="UniProtKB-ARBA"/>
</dbReference>
<dbReference type="AlphaFoldDB" id="F3YVW1"/>
<dbReference type="eggNOG" id="COG1266">
    <property type="taxonomic scope" value="Bacteria"/>
</dbReference>
<dbReference type="KEGG" id="daf:Desaf_0566"/>
<feature type="transmembrane region" description="Helical" evidence="1">
    <location>
        <begin position="132"/>
        <end position="151"/>
    </location>
</feature>
<dbReference type="InterPro" id="IPR042150">
    <property type="entry name" value="MmRce1-like"/>
</dbReference>
<sequence>MSQRGTGVLAYIVAAFSISWTLWYGLAGQGWEPGSSDLRWAVLQGAFAPALAAIAVRLWVDKGFGDAGLRLNLRKSWKYYLLAWFLPLPGMALVLLLAQTFGLAEVDWTFRSGLAALAASEGGAAPDMPGPWVMVMFSLASAAMTMPILFGEEFGWRGYLQQRIFRGGRGKPLIAAVVTGCIWSLWHLPLNLQGYNFPDQPLAGAFVFTVSCILLSIIFGWFLAASGSIWCASLAHASTNAVGASLVLLATGGKPGIMAAYLGVLGWVPLGLLAAWIVATGRLRPAPEEPAPAPGHEHEQDVL</sequence>
<keyword evidence="1" id="KW-1133">Transmembrane helix</keyword>
<feature type="transmembrane region" description="Helical" evidence="1">
    <location>
        <begin position="81"/>
        <end position="104"/>
    </location>
</feature>
<accession>F3YVW1</accession>
<feature type="domain" description="CAAX prenyl protease 2/Lysostaphin resistance protein A-like" evidence="2">
    <location>
        <begin position="143"/>
        <end position="242"/>
    </location>
</feature>
<evidence type="ECO:0000313" key="3">
    <source>
        <dbReference type="EMBL" id="EGJ48919.1"/>
    </source>
</evidence>
<dbReference type="PANTHER" id="PTHR35797:SF1">
    <property type="entry name" value="PROTEASE"/>
    <property type="match status" value="1"/>
</dbReference>
<organism evidence="3 4">
    <name type="scientific">Desulfocurvibacter africanus subsp. africanus str. Walvis Bay</name>
    <dbReference type="NCBI Taxonomy" id="690850"/>
    <lineage>
        <taxon>Bacteria</taxon>
        <taxon>Pseudomonadati</taxon>
        <taxon>Thermodesulfobacteriota</taxon>
        <taxon>Desulfovibrionia</taxon>
        <taxon>Desulfovibrionales</taxon>
        <taxon>Desulfovibrionaceae</taxon>
        <taxon>Desulfocurvibacter</taxon>
    </lineage>
</organism>
<name>F3YVW1_DESAF</name>
<reference evidence="3 4" key="1">
    <citation type="journal article" date="2011" name="J. Bacteriol.">
        <title>Genome sequence of the mercury-methylating and pleomorphic Desulfovibrio africanus Strain Walvis Bay.</title>
        <authorList>
            <person name="Brown S.D."/>
            <person name="Wall J.D."/>
            <person name="Kucken A.M."/>
            <person name="Gilmour C.C."/>
            <person name="Podar M."/>
            <person name="Brandt C.C."/>
            <person name="Teshima H."/>
            <person name="Detter J.C."/>
            <person name="Han C.S."/>
            <person name="Land M.L."/>
            <person name="Lucas S."/>
            <person name="Han J."/>
            <person name="Pennacchio L."/>
            <person name="Nolan M."/>
            <person name="Pitluck S."/>
            <person name="Woyke T."/>
            <person name="Goodwin L."/>
            <person name="Palumbo A.V."/>
            <person name="Elias D.A."/>
        </authorList>
    </citation>
    <scope>NUCLEOTIDE SEQUENCE [LARGE SCALE GENOMIC DNA]</scope>
    <source>
        <strain evidence="3 4">Walvis Bay</strain>
    </source>
</reference>
<feature type="transmembrane region" description="Helical" evidence="1">
    <location>
        <begin position="172"/>
        <end position="190"/>
    </location>
</feature>
<dbReference type="STRING" id="690850.Desaf_0566"/>
<feature type="transmembrane region" description="Helical" evidence="1">
    <location>
        <begin position="38"/>
        <end position="60"/>
    </location>
</feature>
<feature type="transmembrane region" description="Helical" evidence="1">
    <location>
        <begin position="202"/>
        <end position="223"/>
    </location>
</feature>
<dbReference type="Pfam" id="PF02517">
    <property type="entry name" value="Rce1-like"/>
    <property type="match status" value="1"/>
</dbReference>
<dbReference type="EMBL" id="CP003221">
    <property type="protein sequence ID" value="EGJ48919.1"/>
    <property type="molecule type" value="Genomic_DNA"/>
</dbReference>
<protein>
    <submittedName>
        <fullName evidence="3">Abortive infection protein</fullName>
    </submittedName>
</protein>
<dbReference type="Proteomes" id="UP000007844">
    <property type="component" value="Chromosome"/>
</dbReference>
<keyword evidence="1" id="KW-0472">Membrane</keyword>
<dbReference type="HOGENOM" id="CLU_064706_0_0_7"/>
<dbReference type="RefSeq" id="WP_014258759.1">
    <property type="nucleotide sequence ID" value="NC_016629.1"/>
</dbReference>
<feature type="transmembrane region" description="Helical" evidence="1">
    <location>
        <begin position="230"/>
        <end position="251"/>
    </location>
</feature>
<evidence type="ECO:0000256" key="1">
    <source>
        <dbReference type="SAM" id="Phobius"/>
    </source>
</evidence>
<evidence type="ECO:0000259" key="2">
    <source>
        <dbReference type="Pfam" id="PF02517"/>
    </source>
</evidence>
<feature type="transmembrane region" description="Helical" evidence="1">
    <location>
        <begin position="7"/>
        <end position="26"/>
    </location>
</feature>